<evidence type="ECO:0000313" key="4">
    <source>
        <dbReference type="EMBL" id="EJT51681.1"/>
    </source>
</evidence>
<dbReference type="GeneID" id="25990605"/>
<sequence length="323" mass="35403">MSGDRPACRAHAELTGSNDALRAHGILPPKPPSRSPSPDVPHISQADAVRAIASTADAEQLGTLLEGDNLDSDDERMFEDYRRRRLAEMQREEKRGRFGTLEPLGRDDFVREVTEASKLNADGEVEPDSEPENKDSDDEDERPKMVQARRLKGTGVVVFLYKDSAGRQTMKRWQEIKCLADISVPLSQHLRPLLQQVAAAHPETKFLAIQAQMCIPNYPDRNVPTLLVYRNGDMVGNVVAGMGLKGMKTTAKDVENLLLHYGAIEKPSPALRRSNNSDDDSDLDSDGGDVGTVNARSGGIRAAGRGPGTGRKQEDSDDSDFDM</sequence>
<feature type="compositionally biased region" description="Low complexity" evidence="2">
    <location>
        <begin position="295"/>
        <end position="304"/>
    </location>
</feature>
<dbReference type="Proteomes" id="UP000002748">
    <property type="component" value="Unassembled WGS sequence"/>
</dbReference>
<feature type="region of interest" description="Disordered" evidence="2">
    <location>
        <begin position="116"/>
        <end position="146"/>
    </location>
</feature>
<evidence type="ECO:0000259" key="3">
    <source>
        <dbReference type="Pfam" id="PF02114"/>
    </source>
</evidence>
<proteinExistence type="inferred from homology"/>
<dbReference type="EMBL" id="ALBS01000048">
    <property type="protein sequence ID" value="EJT51681.1"/>
    <property type="molecule type" value="Genomic_DNA"/>
</dbReference>
<dbReference type="VEuPathDB" id="FungiDB:A1Q1_07093"/>
<dbReference type="Pfam" id="PF02114">
    <property type="entry name" value="Phosducin"/>
    <property type="match status" value="1"/>
</dbReference>
<evidence type="ECO:0000256" key="1">
    <source>
        <dbReference type="ARBA" id="ARBA00009686"/>
    </source>
</evidence>
<dbReference type="HOGENOM" id="CLU_072604_2_0_1"/>
<evidence type="ECO:0000313" key="5">
    <source>
        <dbReference type="Proteomes" id="UP000002748"/>
    </source>
</evidence>
<dbReference type="InterPro" id="IPR036249">
    <property type="entry name" value="Thioredoxin-like_sf"/>
</dbReference>
<feature type="compositionally biased region" description="Pro residues" evidence="2">
    <location>
        <begin position="28"/>
        <end position="39"/>
    </location>
</feature>
<feature type="domain" description="Phosducin" evidence="3">
    <location>
        <begin position="192"/>
        <end position="277"/>
    </location>
</feature>
<dbReference type="OrthoDB" id="45518at2759"/>
<dbReference type="InterPro" id="IPR051498">
    <property type="entry name" value="Phosducin-like_chap/apop_reg"/>
</dbReference>
<reference evidence="4 5" key="1">
    <citation type="journal article" date="2012" name="Eukaryot. Cell">
        <title>Draft genome sequence of CBS 2479, the standard type strain of Trichosporon asahii.</title>
        <authorList>
            <person name="Yang R.Y."/>
            <person name="Li H.T."/>
            <person name="Zhu H."/>
            <person name="Zhou G.P."/>
            <person name="Wang M."/>
            <person name="Wang L."/>
        </authorList>
    </citation>
    <scope>NUCLEOTIDE SEQUENCE [LARGE SCALE GENOMIC DNA]</scope>
    <source>
        <strain evidence="5">ATCC 90039 / CBS 2479 / JCM 2466 / KCTC 7840 / NCYC 2677 / UAMH 7654</strain>
    </source>
</reference>
<dbReference type="GO" id="GO:0005737">
    <property type="term" value="C:cytoplasm"/>
    <property type="evidence" value="ECO:0007669"/>
    <property type="project" value="TreeGrafter"/>
</dbReference>
<dbReference type="GO" id="GO:0006457">
    <property type="term" value="P:protein folding"/>
    <property type="evidence" value="ECO:0007669"/>
    <property type="project" value="TreeGrafter"/>
</dbReference>
<feature type="compositionally biased region" description="Acidic residues" evidence="2">
    <location>
        <begin position="123"/>
        <end position="140"/>
    </location>
</feature>
<feature type="region of interest" description="Disordered" evidence="2">
    <location>
        <begin position="1"/>
        <end position="47"/>
    </location>
</feature>
<name>J5TMT7_TRIAS</name>
<dbReference type="KEGG" id="tasa:A1Q1_07093"/>
<dbReference type="PANTHER" id="PTHR45809:SF3">
    <property type="entry name" value="VIRAL IAP-ASSOCIATED FACTOR HOMOLOG"/>
    <property type="match status" value="1"/>
</dbReference>
<organism evidence="4 5">
    <name type="scientific">Trichosporon asahii var. asahii (strain ATCC 90039 / CBS 2479 / JCM 2466 / KCTC 7840 / NBRC 103889/ NCYC 2677 / UAMH 7654)</name>
    <name type="common">Yeast</name>
    <dbReference type="NCBI Taxonomy" id="1186058"/>
    <lineage>
        <taxon>Eukaryota</taxon>
        <taxon>Fungi</taxon>
        <taxon>Dikarya</taxon>
        <taxon>Basidiomycota</taxon>
        <taxon>Agaricomycotina</taxon>
        <taxon>Tremellomycetes</taxon>
        <taxon>Trichosporonales</taxon>
        <taxon>Trichosporonaceae</taxon>
        <taxon>Trichosporon</taxon>
    </lineage>
</organism>
<feature type="compositionally biased region" description="Acidic residues" evidence="2">
    <location>
        <begin position="277"/>
        <end position="287"/>
    </location>
</feature>
<dbReference type="AlphaFoldDB" id="J5TMT7"/>
<dbReference type="PANTHER" id="PTHR45809">
    <property type="entry name" value="VIRAL IAP-ASSOCIATED FACTOR HOMOLOG"/>
    <property type="match status" value="1"/>
</dbReference>
<gene>
    <name evidence="4" type="ORF">A1Q1_07093</name>
</gene>
<comment type="similarity">
    <text evidence="1">Belongs to the phosducin family.</text>
</comment>
<feature type="compositionally biased region" description="Basic and acidic residues" evidence="2">
    <location>
        <begin position="1"/>
        <end position="12"/>
    </location>
</feature>
<dbReference type="SUPFAM" id="SSF52833">
    <property type="entry name" value="Thioredoxin-like"/>
    <property type="match status" value="1"/>
</dbReference>
<feature type="region of interest" description="Disordered" evidence="2">
    <location>
        <begin position="268"/>
        <end position="323"/>
    </location>
</feature>
<dbReference type="InterPro" id="IPR024253">
    <property type="entry name" value="Phosducin_thioredoxin-like_dom"/>
</dbReference>
<accession>J5TMT7</accession>
<protein>
    <submittedName>
        <fullName evidence="4">GTPase inhibitor</fullName>
    </submittedName>
</protein>
<dbReference type="Gene3D" id="3.40.30.10">
    <property type="entry name" value="Glutaredoxin"/>
    <property type="match status" value="1"/>
</dbReference>
<dbReference type="RefSeq" id="XP_014182817.1">
    <property type="nucleotide sequence ID" value="XM_014327342.1"/>
</dbReference>
<evidence type="ECO:0000256" key="2">
    <source>
        <dbReference type="SAM" id="MobiDB-lite"/>
    </source>
</evidence>
<comment type="caution">
    <text evidence="4">The sequence shown here is derived from an EMBL/GenBank/DDBJ whole genome shotgun (WGS) entry which is preliminary data.</text>
</comment>